<feature type="compositionally biased region" description="Basic and acidic residues" evidence="1">
    <location>
        <begin position="184"/>
        <end position="193"/>
    </location>
</feature>
<name>A0AAD3H508_9STRA</name>
<organism evidence="2 3">
    <name type="scientific">Chaetoceros tenuissimus</name>
    <dbReference type="NCBI Taxonomy" id="426638"/>
    <lineage>
        <taxon>Eukaryota</taxon>
        <taxon>Sar</taxon>
        <taxon>Stramenopiles</taxon>
        <taxon>Ochrophyta</taxon>
        <taxon>Bacillariophyta</taxon>
        <taxon>Coscinodiscophyceae</taxon>
        <taxon>Chaetocerotophycidae</taxon>
        <taxon>Chaetocerotales</taxon>
        <taxon>Chaetocerotaceae</taxon>
        <taxon>Chaetoceros</taxon>
    </lineage>
</organism>
<feature type="region of interest" description="Disordered" evidence="1">
    <location>
        <begin position="42"/>
        <end position="106"/>
    </location>
</feature>
<sequence length="292" mass="33724">METTTVNFDISTREVVADCRDEVNGRDVHHFTLKTGEDDSTAYTSSICDSRTSNSSRSSSRFRSATRSRTGVHNRLFERSTKKNEEGKKLRQMIEKSKNPTPPPIVKISETKAENLYQRLYDCSIKKQMAEKAMKEAERQKRRLAEIAAKRQAPKLKEDEADRLFNRLSVKMTKAMEQAQRAPVEQRDKEPRRVVSNGASSNLYDRLFGEKLKKDLRSYKLEESVKKERRGIVRRIDANSADNLFSRLHVEKKKGDMVVVKKEKKGPTLDKRSAIDLSDRLAKEEMGKHRQF</sequence>
<dbReference type="Proteomes" id="UP001054902">
    <property type="component" value="Unassembled WGS sequence"/>
</dbReference>
<feature type="compositionally biased region" description="Low complexity" evidence="1">
    <location>
        <begin position="44"/>
        <end position="63"/>
    </location>
</feature>
<feature type="region of interest" description="Disordered" evidence="1">
    <location>
        <begin position="177"/>
        <end position="196"/>
    </location>
</feature>
<accession>A0AAD3H508</accession>
<evidence type="ECO:0000256" key="1">
    <source>
        <dbReference type="SAM" id="MobiDB-lite"/>
    </source>
</evidence>
<dbReference type="EMBL" id="BLLK01000042">
    <property type="protein sequence ID" value="GFH50852.1"/>
    <property type="molecule type" value="Genomic_DNA"/>
</dbReference>
<feature type="compositionally biased region" description="Basic and acidic residues" evidence="1">
    <location>
        <begin position="75"/>
        <end position="98"/>
    </location>
</feature>
<reference evidence="2 3" key="1">
    <citation type="journal article" date="2021" name="Sci. Rep.">
        <title>The genome of the diatom Chaetoceros tenuissimus carries an ancient integrated fragment of an extant virus.</title>
        <authorList>
            <person name="Hongo Y."/>
            <person name="Kimura K."/>
            <person name="Takaki Y."/>
            <person name="Yoshida Y."/>
            <person name="Baba S."/>
            <person name="Kobayashi G."/>
            <person name="Nagasaki K."/>
            <person name="Hano T."/>
            <person name="Tomaru Y."/>
        </authorList>
    </citation>
    <scope>NUCLEOTIDE SEQUENCE [LARGE SCALE GENOMIC DNA]</scope>
    <source>
        <strain evidence="2 3">NIES-3715</strain>
    </source>
</reference>
<keyword evidence="3" id="KW-1185">Reference proteome</keyword>
<dbReference type="AlphaFoldDB" id="A0AAD3H508"/>
<gene>
    <name evidence="2" type="ORF">CTEN210_07328</name>
</gene>
<evidence type="ECO:0000313" key="2">
    <source>
        <dbReference type="EMBL" id="GFH50852.1"/>
    </source>
</evidence>
<comment type="caution">
    <text evidence="2">The sequence shown here is derived from an EMBL/GenBank/DDBJ whole genome shotgun (WGS) entry which is preliminary data.</text>
</comment>
<protein>
    <submittedName>
        <fullName evidence="2">Uncharacterized protein</fullName>
    </submittedName>
</protein>
<proteinExistence type="predicted"/>
<evidence type="ECO:0000313" key="3">
    <source>
        <dbReference type="Proteomes" id="UP001054902"/>
    </source>
</evidence>